<comment type="caution">
    <text evidence="2">The sequence shown here is derived from an EMBL/GenBank/DDBJ whole genome shotgun (WGS) entry which is preliminary data.</text>
</comment>
<evidence type="ECO:0000313" key="3">
    <source>
        <dbReference type="Proteomes" id="UP000824219"/>
    </source>
</evidence>
<keyword evidence="3" id="KW-1185">Reference proteome</keyword>
<feature type="region of interest" description="Disordered" evidence="1">
    <location>
        <begin position="65"/>
        <end position="122"/>
    </location>
</feature>
<evidence type="ECO:0000256" key="1">
    <source>
        <dbReference type="SAM" id="MobiDB-lite"/>
    </source>
</evidence>
<dbReference type="EMBL" id="JAHKSW010000002">
    <property type="protein sequence ID" value="KAG7334659.1"/>
    <property type="molecule type" value="Genomic_DNA"/>
</dbReference>
<dbReference type="Proteomes" id="UP000824219">
    <property type="component" value="Linkage Group LG02"/>
</dbReference>
<evidence type="ECO:0000313" key="2">
    <source>
        <dbReference type="EMBL" id="KAG7334659.1"/>
    </source>
</evidence>
<proteinExistence type="predicted"/>
<protein>
    <submittedName>
        <fullName evidence="2">Uncharacterized protein</fullName>
    </submittedName>
</protein>
<accession>A0A9D3P5X8</accession>
<sequence length="122" mass="13904">MQSKRKRDNRKVDKGNEEDSEDDNDWRSLETMPTKQLAKSTSQLRLEEDELQLRGMGEELDLELDDEQAMPTLETCEGEDRSSEKVADVIEEENEMAEEGRETSSDEADDGSLAAPNLPQRK</sequence>
<feature type="region of interest" description="Disordered" evidence="1">
    <location>
        <begin position="1"/>
        <end position="43"/>
    </location>
</feature>
<feature type="compositionally biased region" description="Polar residues" evidence="1">
    <location>
        <begin position="31"/>
        <end position="42"/>
    </location>
</feature>
<dbReference type="AlphaFoldDB" id="A0A9D3P5X8"/>
<gene>
    <name evidence="2" type="ORF">KOW79_001255</name>
</gene>
<name>A0A9D3P5X8_9TELE</name>
<feature type="compositionally biased region" description="Basic and acidic residues" evidence="1">
    <location>
        <begin position="78"/>
        <end position="88"/>
    </location>
</feature>
<reference evidence="2 3" key="1">
    <citation type="submission" date="2021-06" db="EMBL/GenBank/DDBJ databases">
        <title>Chromosome-level genome assembly of the red-tail catfish (Hemibagrus wyckioides).</title>
        <authorList>
            <person name="Shao F."/>
        </authorList>
    </citation>
    <scope>NUCLEOTIDE SEQUENCE [LARGE SCALE GENOMIC DNA]</scope>
    <source>
        <strain evidence="2">EC202008001</strain>
        <tissue evidence="2">Blood</tissue>
    </source>
</reference>
<organism evidence="2 3">
    <name type="scientific">Hemibagrus wyckioides</name>
    <dbReference type="NCBI Taxonomy" id="337641"/>
    <lineage>
        <taxon>Eukaryota</taxon>
        <taxon>Metazoa</taxon>
        <taxon>Chordata</taxon>
        <taxon>Craniata</taxon>
        <taxon>Vertebrata</taxon>
        <taxon>Euteleostomi</taxon>
        <taxon>Actinopterygii</taxon>
        <taxon>Neopterygii</taxon>
        <taxon>Teleostei</taxon>
        <taxon>Ostariophysi</taxon>
        <taxon>Siluriformes</taxon>
        <taxon>Bagridae</taxon>
        <taxon>Hemibagrus</taxon>
    </lineage>
</organism>